<comment type="caution">
    <text evidence="1">The sequence shown here is derived from an EMBL/GenBank/DDBJ whole genome shotgun (WGS) entry which is preliminary data.</text>
</comment>
<evidence type="ECO:0008006" key="3">
    <source>
        <dbReference type="Google" id="ProtNLM"/>
    </source>
</evidence>
<name>A0A9D5Z0C7_9CELL</name>
<reference evidence="1 2" key="1">
    <citation type="submission" date="2020-08" db="EMBL/GenBank/DDBJ databases">
        <title>A Genomic Blueprint of the Chicken Gut Microbiome.</title>
        <authorList>
            <person name="Gilroy R."/>
            <person name="Ravi A."/>
            <person name="Getino M."/>
            <person name="Pursley I."/>
            <person name="Horton D.L."/>
            <person name="Alikhan N.-F."/>
            <person name="Baker D."/>
            <person name="Gharbi K."/>
            <person name="Hall N."/>
            <person name="Watson M."/>
            <person name="Adriaenssens E.M."/>
            <person name="Foster-Nyarko E."/>
            <person name="Jarju S."/>
            <person name="Secka A."/>
            <person name="Antonio M."/>
            <person name="Oren A."/>
            <person name="Chaudhuri R."/>
            <person name="La Ragione R.M."/>
            <person name="Hildebrand F."/>
            <person name="Pallen M.J."/>
        </authorList>
    </citation>
    <scope>NUCLEOTIDE SEQUENCE [LARGE SCALE GENOMIC DNA]</scope>
    <source>
        <strain evidence="1 2">Sa1BUA8</strain>
    </source>
</reference>
<gene>
    <name evidence="1" type="ORF">H9623_12060</name>
</gene>
<sequence length="98" mass="10656">MADRVVARVLAVPGVVRLHPGVLGEVATYLPGRAVPGVRLRPDGTEVHVVVSTARPIPPVARDVHEAVRPLVRQPVRVYVEDLESPPHRRPSAERAQS</sequence>
<protein>
    <recommendedName>
        <fullName evidence="3">Asp23/Gls24 family envelope stress response protein</fullName>
    </recommendedName>
</protein>
<dbReference type="Proteomes" id="UP000822993">
    <property type="component" value="Unassembled WGS sequence"/>
</dbReference>
<keyword evidence="2" id="KW-1185">Reference proteome</keyword>
<evidence type="ECO:0000313" key="1">
    <source>
        <dbReference type="EMBL" id="MBE7701034.1"/>
    </source>
</evidence>
<organism evidence="1 2">
    <name type="scientific">Oerskovia douganii</name>
    <dbReference type="NCBI Taxonomy" id="2762210"/>
    <lineage>
        <taxon>Bacteria</taxon>
        <taxon>Bacillati</taxon>
        <taxon>Actinomycetota</taxon>
        <taxon>Actinomycetes</taxon>
        <taxon>Micrococcales</taxon>
        <taxon>Cellulomonadaceae</taxon>
        <taxon>Oerskovia</taxon>
    </lineage>
</organism>
<accession>A0A9D5Z0C7</accession>
<evidence type="ECO:0000313" key="2">
    <source>
        <dbReference type="Proteomes" id="UP000822993"/>
    </source>
</evidence>
<dbReference type="EMBL" id="JACSPN010000015">
    <property type="protein sequence ID" value="MBE7701034.1"/>
    <property type="molecule type" value="Genomic_DNA"/>
</dbReference>
<dbReference type="AlphaFoldDB" id="A0A9D5Z0C7"/>
<proteinExistence type="predicted"/>